<dbReference type="Proteomes" id="UP000473278">
    <property type="component" value="Unassembled WGS sequence"/>
</dbReference>
<keyword evidence="2" id="KW-1185">Reference proteome</keyword>
<proteinExistence type="predicted"/>
<accession>A0A6M1SSQ5</accession>
<dbReference type="RefSeq" id="WP_165139425.1">
    <property type="nucleotide sequence ID" value="NZ_JAALLT010000001.1"/>
</dbReference>
<gene>
    <name evidence="1" type="ORF">G3570_04105</name>
</gene>
<evidence type="ECO:0000313" key="1">
    <source>
        <dbReference type="EMBL" id="NGP75802.1"/>
    </source>
</evidence>
<reference evidence="1 2" key="1">
    <citation type="submission" date="2020-02" db="EMBL/GenBank/DDBJ databases">
        <title>Balneolaceae bacterium YR4-1, complete genome.</title>
        <authorList>
            <person name="Li Y."/>
            <person name="Wu S."/>
        </authorList>
    </citation>
    <scope>NUCLEOTIDE SEQUENCE [LARGE SCALE GENOMIC DNA]</scope>
    <source>
        <strain evidence="1 2">YR4-1</strain>
    </source>
</reference>
<dbReference type="Pfam" id="PF19671">
    <property type="entry name" value="DUF6174"/>
    <property type="match status" value="1"/>
</dbReference>
<evidence type="ECO:0000313" key="2">
    <source>
        <dbReference type="Proteomes" id="UP000473278"/>
    </source>
</evidence>
<name>A0A6M1SSQ5_9BACT</name>
<protein>
    <submittedName>
        <fullName evidence="1">Uncharacterized protein</fullName>
    </submittedName>
</protein>
<comment type="caution">
    <text evidence="1">The sequence shown here is derived from an EMBL/GenBank/DDBJ whole genome shotgun (WGS) entry which is preliminary data.</text>
</comment>
<sequence>MASHVIILLISISGLLTSCTTSGQTGEIEIAQKRWKAANIETYSADIERICFCPPPSKYTIVVDSDSLTKVINSETGEEIAEDYGYSTVDELFQWLLEAASRNPQKLELEFDDKLGYPTLIDYNQSDGIADEEMLIRILDLRQR</sequence>
<organism evidence="1 2">
    <name type="scientific">Halalkalibaculum roseum</name>
    <dbReference type="NCBI Taxonomy" id="2709311"/>
    <lineage>
        <taxon>Bacteria</taxon>
        <taxon>Pseudomonadati</taxon>
        <taxon>Balneolota</taxon>
        <taxon>Balneolia</taxon>
        <taxon>Balneolales</taxon>
        <taxon>Balneolaceae</taxon>
        <taxon>Halalkalibaculum</taxon>
    </lineage>
</organism>
<dbReference type="AlphaFoldDB" id="A0A6M1SSQ5"/>
<dbReference type="InterPro" id="IPR046172">
    <property type="entry name" value="DUF6174"/>
</dbReference>
<dbReference type="EMBL" id="JAALLT010000001">
    <property type="protein sequence ID" value="NGP75802.1"/>
    <property type="molecule type" value="Genomic_DNA"/>
</dbReference>